<name>A0A369ZG33_HAEPH</name>
<sequence>MEANERFIRLDELISKTGLGRSTIYRMMDNGEFPKPINLTSNKVAWLQSEINNWMQSKVEQRNNKTE</sequence>
<protein>
    <submittedName>
        <fullName evidence="1">AlpA family transcriptional regulator</fullName>
    </submittedName>
</protein>
<dbReference type="InterPro" id="IPR009061">
    <property type="entry name" value="DNA-bd_dom_put_sf"/>
</dbReference>
<dbReference type="EMBL" id="QEQD01000002">
    <property type="protein sequence ID" value="RDF05329.1"/>
    <property type="molecule type" value="Genomic_DNA"/>
</dbReference>
<dbReference type="Proteomes" id="UP000253999">
    <property type="component" value="Unassembled WGS sequence"/>
</dbReference>
<dbReference type="SUPFAM" id="SSF46955">
    <property type="entry name" value="Putative DNA-binding domain"/>
    <property type="match status" value="1"/>
</dbReference>
<reference evidence="1 2" key="1">
    <citation type="submission" date="2018-05" db="EMBL/GenBank/DDBJ databases">
        <title>Draft Genome Sequences for a Diverse set of 7 Haemophilus Species.</title>
        <authorList>
            <person name="Nichols M."/>
            <person name="Topaz N."/>
            <person name="Wang X."/>
            <person name="Wang X."/>
            <person name="Boxrud D."/>
        </authorList>
    </citation>
    <scope>NUCLEOTIDE SEQUENCE [LARGE SCALE GENOMIC DNA]</scope>
    <source>
        <strain evidence="1 2">C2010039593</strain>
    </source>
</reference>
<accession>A0A369ZG33</accession>
<evidence type="ECO:0000313" key="1">
    <source>
        <dbReference type="EMBL" id="RDF05329.1"/>
    </source>
</evidence>
<dbReference type="Gene3D" id="1.10.238.160">
    <property type="match status" value="1"/>
</dbReference>
<gene>
    <name evidence="1" type="ORF">DPV98_02720</name>
</gene>
<dbReference type="PANTHER" id="PTHR36154:SF1">
    <property type="entry name" value="DNA-BINDING TRANSCRIPTIONAL ACTIVATOR ALPA"/>
    <property type="match status" value="1"/>
</dbReference>
<comment type="caution">
    <text evidence="1">The sequence shown here is derived from an EMBL/GenBank/DDBJ whole genome shotgun (WGS) entry which is preliminary data.</text>
</comment>
<organism evidence="1 2">
    <name type="scientific">Haemophilus parahaemolyticus</name>
    <dbReference type="NCBI Taxonomy" id="735"/>
    <lineage>
        <taxon>Bacteria</taxon>
        <taxon>Pseudomonadati</taxon>
        <taxon>Pseudomonadota</taxon>
        <taxon>Gammaproteobacteria</taxon>
        <taxon>Pasteurellales</taxon>
        <taxon>Pasteurellaceae</taxon>
        <taxon>Haemophilus</taxon>
    </lineage>
</organism>
<dbReference type="InterPro" id="IPR010260">
    <property type="entry name" value="AlpA"/>
</dbReference>
<dbReference type="PANTHER" id="PTHR36154">
    <property type="entry name" value="DNA-BINDING TRANSCRIPTIONAL ACTIVATOR ALPA"/>
    <property type="match status" value="1"/>
</dbReference>
<dbReference type="RefSeq" id="WP_111312546.1">
    <property type="nucleotide sequence ID" value="NZ_CAUQRN010000018.1"/>
</dbReference>
<dbReference type="InterPro" id="IPR052931">
    <property type="entry name" value="Prophage_regulatory_activator"/>
</dbReference>
<proteinExistence type="predicted"/>
<evidence type="ECO:0000313" key="2">
    <source>
        <dbReference type="Proteomes" id="UP000253999"/>
    </source>
</evidence>
<dbReference type="AlphaFoldDB" id="A0A369ZG33"/>
<dbReference type="Pfam" id="PF05930">
    <property type="entry name" value="Phage_AlpA"/>
    <property type="match status" value="1"/>
</dbReference>